<evidence type="ECO:0000256" key="6">
    <source>
        <dbReference type="ARBA" id="ARBA00023002"/>
    </source>
</evidence>
<keyword evidence="8" id="KW-0411">Iron-sulfur</keyword>
<evidence type="ECO:0000256" key="5">
    <source>
        <dbReference type="ARBA" id="ARBA00022723"/>
    </source>
</evidence>
<evidence type="ECO:0000313" key="10">
    <source>
        <dbReference type="EMBL" id="BAI70182.1"/>
    </source>
</evidence>
<organism evidence="10 11">
    <name type="scientific">Hydrogenobacter thermophilus (strain DSM 6534 / IAM 12695 / TK-6)</name>
    <dbReference type="NCBI Taxonomy" id="608538"/>
    <lineage>
        <taxon>Bacteria</taxon>
        <taxon>Pseudomonadati</taxon>
        <taxon>Aquificota</taxon>
        <taxon>Aquificia</taxon>
        <taxon>Aquificales</taxon>
        <taxon>Aquificaceae</taxon>
        <taxon>Hydrogenobacter</taxon>
    </lineage>
</organism>
<dbReference type="PANTHER" id="PTHR30352:SF5">
    <property type="entry name" value="PYRUVATE FORMATE-LYASE 1-ACTIVATING ENZYME"/>
    <property type="match status" value="1"/>
</dbReference>
<dbReference type="SFLD" id="SFLDG01094">
    <property type="entry name" value="Uncharacterised_Radical_SAM_Su"/>
    <property type="match status" value="1"/>
</dbReference>
<dbReference type="SFLD" id="SFLDS00029">
    <property type="entry name" value="Radical_SAM"/>
    <property type="match status" value="1"/>
</dbReference>
<keyword evidence="5" id="KW-0479">Metal-binding</keyword>
<keyword evidence="6" id="KW-0560">Oxidoreductase</keyword>
<gene>
    <name evidence="10" type="primary">pflA</name>
    <name evidence="10" type="ordered locus">HTH_1738</name>
</gene>
<dbReference type="Gene3D" id="3.20.20.70">
    <property type="entry name" value="Aldolase class I"/>
    <property type="match status" value="1"/>
</dbReference>
<dbReference type="GO" id="GO:0016491">
    <property type="term" value="F:oxidoreductase activity"/>
    <property type="evidence" value="ECO:0007669"/>
    <property type="project" value="UniProtKB-KW"/>
</dbReference>
<dbReference type="PATRIC" id="fig|608538.5.peg.1754"/>
<evidence type="ECO:0000256" key="1">
    <source>
        <dbReference type="ARBA" id="ARBA00001966"/>
    </source>
</evidence>
<proteinExistence type="inferred from homology"/>
<dbReference type="SFLD" id="SFLDG01067">
    <property type="entry name" value="SPASM/twitch_domain_containing"/>
    <property type="match status" value="1"/>
</dbReference>
<accession>D3DK30</accession>
<reference evidence="10 11" key="1">
    <citation type="journal article" date="2010" name="J. Bacteriol.">
        <title>Complete genome sequence of the thermophilic, obligately chemolithoautotrophic hydrogen-oxidizing bacterium Hydrogenobacter thermophilus TK-6.</title>
        <authorList>
            <person name="Arai H."/>
            <person name="Kanbe H."/>
            <person name="Ishii M."/>
            <person name="Igarashi Y."/>
        </authorList>
    </citation>
    <scope>NUCLEOTIDE SEQUENCE [LARGE SCALE GENOMIC DNA]</scope>
    <source>
        <strain evidence="11">DSM 6534 / IAM 12695 / TK-6 [Tokyo]</strain>
    </source>
</reference>
<keyword evidence="4" id="KW-0949">S-adenosyl-L-methionine</keyword>
<evidence type="ECO:0000256" key="4">
    <source>
        <dbReference type="ARBA" id="ARBA00022691"/>
    </source>
</evidence>
<evidence type="ECO:0000259" key="9">
    <source>
        <dbReference type="PROSITE" id="PS51918"/>
    </source>
</evidence>
<keyword evidence="3" id="KW-0004">4Fe-4S</keyword>
<dbReference type="Proteomes" id="UP000002574">
    <property type="component" value="Chromosome"/>
</dbReference>
<comment type="cofactor">
    <cofactor evidence="1">
        <name>[4Fe-4S] cluster</name>
        <dbReference type="ChEBI" id="CHEBI:49883"/>
    </cofactor>
</comment>
<evidence type="ECO:0000256" key="8">
    <source>
        <dbReference type="ARBA" id="ARBA00023014"/>
    </source>
</evidence>
<dbReference type="GO" id="GO:0046872">
    <property type="term" value="F:metal ion binding"/>
    <property type="evidence" value="ECO:0007669"/>
    <property type="project" value="UniProtKB-KW"/>
</dbReference>
<evidence type="ECO:0000256" key="2">
    <source>
        <dbReference type="ARBA" id="ARBA00009777"/>
    </source>
</evidence>
<dbReference type="InterPro" id="IPR001989">
    <property type="entry name" value="Radical_activat_CS"/>
</dbReference>
<dbReference type="GO" id="GO:0051539">
    <property type="term" value="F:4 iron, 4 sulfur cluster binding"/>
    <property type="evidence" value="ECO:0007669"/>
    <property type="project" value="UniProtKB-KW"/>
</dbReference>
<dbReference type="STRING" id="608538.HTH_1738"/>
<dbReference type="InterPro" id="IPR058240">
    <property type="entry name" value="rSAM_sf"/>
</dbReference>
<dbReference type="InterPro" id="IPR034457">
    <property type="entry name" value="Organic_radical-activating"/>
</dbReference>
<dbReference type="InterPro" id="IPR012840">
    <property type="entry name" value="NrdG2"/>
</dbReference>
<dbReference type="AlphaFoldDB" id="D3DK30"/>
<evidence type="ECO:0000256" key="3">
    <source>
        <dbReference type="ARBA" id="ARBA00022485"/>
    </source>
</evidence>
<dbReference type="PROSITE" id="PS01087">
    <property type="entry name" value="RADICAL_ACTIVATING"/>
    <property type="match status" value="1"/>
</dbReference>
<dbReference type="Pfam" id="PF04055">
    <property type="entry name" value="Radical_SAM"/>
    <property type="match status" value="1"/>
</dbReference>
<evidence type="ECO:0000256" key="7">
    <source>
        <dbReference type="ARBA" id="ARBA00023004"/>
    </source>
</evidence>
<dbReference type="SUPFAM" id="SSF102114">
    <property type="entry name" value="Radical SAM enzymes"/>
    <property type="match status" value="1"/>
</dbReference>
<name>D3DK30_HYDTT</name>
<dbReference type="NCBIfam" id="TIGR02495">
    <property type="entry name" value="NrdG2"/>
    <property type="match status" value="1"/>
</dbReference>
<sequence>MMRDYEERSLKGKTPHCLFKIGGFQRFTLIDYPGKVSCIVFTQGCNFRCPYCYNVELVLPEYFGKTIPQEEILSFLEQRVGKLEGVVITGGEPTIHAGLKDFIEKVKKPSFSVKLDTNGSMPEVIEELIKDKLVDYIAMDIKAPPDKYEEVVRAKVDIKAINRSINLIMNSGVDYEFRTTVVKNQLSKDDILKIAEWIKEAKRYYLQKFLPGKTLDPDFSNKTTYSDEEFAEILSFIKDNFSECALR</sequence>
<dbReference type="RefSeq" id="WP_012964362.1">
    <property type="nucleotide sequence ID" value="NC_013799.1"/>
</dbReference>
<protein>
    <submittedName>
        <fullName evidence="10">Pyruvate formate-lyase activating enzyme</fullName>
    </submittedName>
</protein>
<dbReference type="eggNOG" id="COG1180">
    <property type="taxonomic scope" value="Bacteria"/>
</dbReference>
<dbReference type="OrthoDB" id="9782387at2"/>
<feature type="domain" description="Radical SAM core" evidence="9">
    <location>
        <begin position="31"/>
        <end position="243"/>
    </location>
</feature>
<evidence type="ECO:0000313" key="11">
    <source>
        <dbReference type="Proteomes" id="UP000002574"/>
    </source>
</evidence>
<keyword evidence="10" id="KW-0670">Pyruvate</keyword>
<keyword evidence="10" id="KW-0456">Lyase</keyword>
<keyword evidence="11" id="KW-1185">Reference proteome</keyword>
<dbReference type="PANTHER" id="PTHR30352">
    <property type="entry name" value="PYRUVATE FORMATE-LYASE-ACTIVATING ENZYME"/>
    <property type="match status" value="1"/>
</dbReference>
<dbReference type="KEGG" id="hth:HTH_1738"/>
<dbReference type="PROSITE" id="PS51918">
    <property type="entry name" value="RADICAL_SAM"/>
    <property type="match status" value="1"/>
</dbReference>
<dbReference type="InterPro" id="IPR013785">
    <property type="entry name" value="Aldolase_TIM"/>
</dbReference>
<dbReference type="EMBL" id="AP011112">
    <property type="protein sequence ID" value="BAI70182.1"/>
    <property type="molecule type" value="Genomic_DNA"/>
</dbReference>
<dbReference type="GO" id="GO:0016829">
    <property type="term" value="F:lyase activity"/>
    <property type="evidence" value="ECO:0007669"/>
    <property type="project" value="UniProtKB-KW"/>
</dbReference>
<dbReference type="KEGG" id="hte:Hydth_1720"/>
<dbReference type="InterPro" id="IPR007197">
    <property type="entry name" value="rSAM"/>
</dbReference>
<keyword evidence="7" id="KW-0408">Iron</keyword>
<comment type="similarity">
    <text evidence="2">Belongs to the organic radical-activating enzymes family.</text>
</comment>
<dbReference type="CDD" id="cd01335">
    <property type="entry name" value="Radical_SAM"/>
    <property type="match status" value="1"/>
</dbReference>